<accession>A0AAE0FLM9</accession>
<dbReference type="AlphaFoldDB" id="A0AAE0FLM9"/>
<dbReference type="Proteomes" id="UP001190700">
    <property type="component" value="Unassembled WGS sequence"/>
</dbReference>
<dbReference type="SUPFAM" id="SSF57184">
    <property type="entry name" value="Growth factor receptor domain"/>
    <property type="match status" value="1"/>
</dbReference>
<dbReference type="Gene3D" id="2.10.50.10">
    <property type="entry name" value="Tumor Necrosis Factor Receptor, subunit A, domain 2"/>
    <property type="match status" value="1"/>
</dbReference>
<dbReference type="InterPro" id="IPR009030">
    <property type="entry name" value="Growth_fac_rcpt_cys_sf"/>
</dbReference>
<sequence length="445" mass="48127">MVSGVSAVDPRVLDGVAPLIPAAGGCVAADPRSLQGVAPLIPAVWSLQGVAPLIPALWRVAPLIRGWDGVAPLISQFAEILEWQQAKGRVQLLDNGYSGFTGLFAGNWSFPGRQAAHWDFWREYTDWHNSELLTQHDVSSGTLNLSSGEALQLQRCDKPYCHLGAFYPQPQCPYDEVSGHTRCHDCFLTNHDWDSGWYEALLQNLGLPLKAVYLGSQDNLQSLLLDLQHRRLPVLFYWYSPDPLLTKLSAIQVLFPDTGQCQGMHHPDPDLSGVSCAKSSETLQKVVWQASAQGALSSARRFVEDFQLPPGDMEGMMGFHVDGGGLHLNAWDAACSYLLQAQPLQARLQALVEANPMMCVNGYMAADGTCKFCAEGEIQQDFVCVPCAPGTFKTTSQEGLDVCSPCEPGSMQHLGGSSECIPCAPGSCAPSLHARLAPHGTVLGA</sequence>
<organism evidence="1 2">
    <name type="scientific">Cymbomonas tetramitiformis</name>
    <dbReference type="NCBI Taxonomy" id="36881"/>
    <lineage>
        <taxon>Eukaryota</taxon>
        <taxon>Viridiplantae</taxon>
        <taxon>Chlorophyta</taxon>
        <taxon>Pyramimonadophyceae</taxon>
        <taxon>Pyramimonadales</taxon>
        <taxon>Pyramimonadaceae</taxon>
        <taxon>Cymbomonas</taxon>
    </lineage>
</organism>
<gene>
    <name evidence="1" type="ORF">CYMTET_29330</name>
</gene>
<keyword evidence="2" id="KW-1185">Reference proteome</keyword>
<proteinExistence type="predicted"/>
<evidence type="ECO:0000313" key="1">
    <source>
        <dbReference type="EMBL" id="KAK3261780.1"/>
    </source>
</evidence>
<protein>
    <recommendedName>
        <fullName evidence="3">Tyrosine-protein kinase ephrin type A/B receptor-like domain-containing protein</fullName>
    </recommendedName>
</protein>
<evidence type="ECO:0000313" key="2">
    <source>
        <dbReference type="Proteomes" id="UP001190700"/>
    </source>
</evidence>
<evidence type="ECO:0008006" key="3">
    <source>
        <dbReference type="Google" id="ProtNLM"/>
    </source>
</evidence>
<comment type="caution">
    <text evidence="1">The sequence shown here is derived from an EMBL/GenBank/DDBJ whole genome shotgun (WGS) entry which is preliminary data.</text>
</comment>
<reference evidence="1 2" key="1">
    <citation type="journal article" date="2015" name="Genome Biol. Evol.">
        <title>Comparative Genomics of a Bacterivorous Green Alga Reveals Evolutionary Causalities and Consequences of Phago-Mixotrophic Mode of Nutrition.</title>
        <authorList>
            <person name="Burns J.A."/>
            <person name="Paasch A."/>
            <person name="Narechania A."/>
            <person name="Kim E."/>
        </authorList>
    </citation>
    <scope>NUCLEOTIDE SEQUENCE [LARGE SCALE GENOMIC DNA]</scope>
    <source>
        <strain evidence="1 2">PLY_AMNH</strain>
    </source>
</reference>
<dbReference type="EMBL" id="LGRX02016672">
    <property type="protein sequence ID" value="KAK3261780.1"/>
    <property type="molecule type" value="Genomic_DNA"/>
</dbReference>
<name>A0AAE0FLM9_9CHLO</name>